<keyword evidence="2" id="KW-0255">Endonuclease</keyword>
<sequence>MKRVEINKDWLFDQYIVQNKNIEEIAELLGTGKKPITRSLKEYSIKKDFSLINKKRAETNVEKYGCVSPSQNEEVKNKAKKTNLERYGFENPMRNQEVKDRLKATNIEKYGVDSVLRLDEFRKNEKTINIDEDDLQKYYIEDNLTINEIADIYNCSRSAIQSRLYEYDISKSRELITKTIEKTNMEKYGVKTTAILPEVIEKKNNTNLERYGNISPAKSALVKEKMKVTCLEKYGCEYSMSNPEVREKAKETMRKRYNRESGGQVHLSEESVRIMSSRETLREFMIANNIHTVRELTLALGRGSMPKVGEYLHKYDSWDLINPKESYQEFEIMSFVRSLGVSCYKDKSMLKPYEIDCYCPDYKIGIEFNGTYWHSNLQKEKNYHFDKSKLAESKGIRLIHIYENEWEDPRTRPILESLLRIAFGKVENRIYARNCEVREITNKEAKPFNDTNHLQGHRNAQITYGLFYEGKLVQLMSFSRHKKYEWEIIRGCPGSNNVVVGGVSKLFKCFVRENHPDQVFSYADFNKFDGKGYLDLGMEFIGYSGPDLRWVIDGKVIPRRPSRHKEYKESADAIIWGAGSKKFLWKNPELNK</sequence>
<keyword evidence="2" id="KW-0378">Hydrolase</keyword>
<protein>
    <submittedName>
        <fullName evidence="2">Endonuclease-like protein</fullName>
    </submittedName>
</protein>
<dbReference type="SUPFAM" id="SSF88659">
    <property type="entry name" value="Sigma3 and sigma4 domains of RNA polymerase sigma factors"/>
    <property type="match status" value="1"/>
</dbReference>
<proteinExistence type="predicted"/>
<dbReference type="GO" id="GO:0004519">
    <property type="term" value="F:endonuclease activity"/>
    <property type="evidence" value="ECO:0007669"/>
    <property type="project" value="UniProtKB-KW"/>
</dbReference>
<feature type="domain" description="DUF7487" evidence="1">
    <location>
        <begin position="166"/>
        <end position="285"/>
    </location>
</feature>
<evidence type="ECO:0000259" key="1">
    <source>
        <dbReference type="Pfam" id="PF24308"/>
    </source>
</evidence>
<evidence type="ECO:0000313" key="2">
    <source>
        <dbReference type="EMBL" id="DAF48931.1"/>
    </source>
</evidence>
<dbReference type="InterPro" id="IPR011335">
    <property type="entry name" value="Restrct_endonuc-II-like"/>
</dbReference>
<keyword evidence="2" id="KW-0540">Nuclease</keyword>
<reference evidence="2" key="1">
    <citation type="journal article" date="2021" name="Proc. Natl. Acad. Sci. U.S.A.">
        <title>A Catalog of Tens of Thousands of Viruses from Human Metagenomes Reveals Hidden Associations with Chronic Diseases.</title>
        <authorList>
            <person name="Tisza M.J."/>
            <person name="Buck C.B."/>
        </authorList>
    </citation>
    <scope>NUCLEOTIDE SEQUENCE</scope>
    <source>
        <strain evidence="2">Ctnpt50</strain>
    </source>
</reference>
<dbReference type="SUPFAM" id="SSF52980">
    <property type="entry name" value="Restriction endonuclease-like"/>
    <property type="match status" value="1"/>
</dbReference>
<name>A0A8S5SDR3_9CAUD</name>
<dbReference type="Pfam" id="PF24308">
    <property type="entry name" value="DUF7487"/>
    <property type="match status" value="2"/>
</dbReference>
<accession>A0A8S5SDR3</accession>
<dbReference type="InterPro" id="IPR013324">
    <property type="entry name" value="RNA_pol_sigma_r3/r4-like"/>
</dbReference>
<feature type="domain" description="DUF7487" evidence="1">
    <location>
        <begin position="47"/>
        <end position="126"/>
    </location>
</feature>
<dbReference type="Gene3D" id="3.40.960.10">
    <property type="entry name" value="VSR Endonuclease"/>
    <property type="match status" value="1"/>
</dbReference>
<organism evidence="2">
    <name type="scientific">Siphoviridae sp. ctnpt50</name>
    <dbReference type="NCBI Taxonomy" id="2827941"/>
    <lineage>
        <taxon>Viruses</taxon>
        <taxon>Duplodnaviria</taxon>
        <taxon>Heunggongvirae</taxon>
        <taxon>Uroviricota</taxon>
        <taxon>Caudoviricetes</taxon>
    </lineage>
</organism>
<dbReference type="InterPro" id="IPR055910">
    <property type="entry name" value="DUF7487"/>
</dbReference>
<dbReference type="EMBL" id="BK032577">
    <property type="protein sequence ID" value="DAF48931.1"/>
    <property type="molecule type" value="Genomic_DNA"/>
</dbReference>